<feature type="domain" description="VOC" evidence="1">
    <location>
        <begin position="4"/>
        <end position="114"/>
    </location>
</feature>
<dbReference type="CDD" id="cd06587">
    <property type="entry name" value="VOC"/>
    <property type="match status" value="1"/>
</dbReference>
<proteinExistence type="predicted"/>
<reference evidence="2 3" key="1">
    <citation type="submission" date="2020-10" db="EMBL/GenBank/DDBJ databases">
        <title>Streptomyces chromofuscus complate genome analysis.</title>
        <authorList>
            <person name="Anwar N."/>
        </authorList>
    </citation>
    <scope>NUCLEOTIDE SEQUENCE [LARGE SCALE GENOMIC DNA]</scope>
    <source>
        <strain evidence="2 3">DSM 40273</strain>
    </source>
</reference>
<accession>A0A7M2T8E6</accession>
<dbReference type="AlphaFoldDB" id="A0A7M2T8E6"/>
<dbReference type="PANTHER" id="PTHR35908">
    <property type="entry name" value="HYPOTHETICAL FUSION PROTEIN"/>
    <property type="match status" value="1"/>
</dbReference>
<dbReference type="PROSITE" id="PS51819">
    <property type="entry name" value="VOC"/>
    <property type="match status" value="1"/>
</dbReference>
<evidence type="ECO:0000259" key="1">
    <source>
        <dbReference type="PROSITE" id="PS51819"/>
    </source>
</evidence>
<dbReference type="EMBL" id="CP063374">
    <property type="protein sequence ID" value="QOV44977.1"/>
    <property type="molecule type" value="Genomic_DNA"/>
</dbReference>
<dbReference type="InterPro" id="IPR037523">
    <property type="entry name" value="VOC_core"/>
</dbReference>
<gene>
    <name evidence="2" type="ORF">IPT68_02955</name>
</gene>
<dbReference type="InterPro" id="IPR041581">
    <property type="entry name" value="Glyoxalase_6"/>
</dbReference>
<dbReference type="KEGG" id="schf:IPT68_02955"/>
<dbReference type="Proteomes" id="UP000594008">
    <property type="component" value="Chromosome"/>
</dbReference>
<keyword evidence="3" id="KW-1185">Reference proteome</keyword>
<dbReference type="PANTHER" id="PTHR35908:SF1">
    <property type="entry name" value="CONSERVED PROTEIN"/>
    <property type="match status" value="1"/>
</dbReference>
<dbReference type="InterPro" id="IPR029068">
    <property type="entry name" value="Glyas_Bleomycin-R_OHBP_Dase"/>
</dbReference>
<sequence>MSLTWEQVVVDAADPVALGNWWAEALGWVVINESAEEYEIRPAADGLPGLLFTPVPEGKSVKNRLHLDFRPDDQEAEVTRLLALGARSADVGQGEQTWVVLADPEGNEFCVLRSRRH</sequence>
<evidence type="ECO:0000313" key="3">
    <source>
        <dbReference type="Proteomes" id="UP000594008"/>
    </source>
</evidence>
<dbReference type="Gene3D" id="3.10.180.10">
    <property type="entry name" value="2,3-Dihydroxybiphenyl 1,2-Dioxygenase, domain 1"/>
    <property type="match status" value="1"/>
</dbReference>
<name>A0A7M2T8E6_STRCW</name>
<dbReference type="Pfam" id="PF18029">
    <property type="entry name" value="Glyoxalase_6"/>
    <property type="match status" value="1"/>
</dbReference>
<protein>
    <submittedName>
        <fullName evidence="2">VOC family protein</fullName>
    </submittedName>
</protein>
<organism evidence="2 3">
    <name type="scientific">Streptomyces chromofuscus</name>
    <dbReference type="NCBI Taxonomy" id="42881"/>
    <lineage>
        <taxon>Bacteria</taxon>
        <taxon>Bacillati</taxon>
        <taxon>Actinomycetota</taxon>
        <taxon>Actinomycetes</taxon>
        <taxon>Kitasatosporales</taxon>
        <taxon>Streptomycetaceae</taxon>
        <taxon>Streptomyces</taxon>
    </lineage>
</organism>
<dbReference type="RefSeq" id="WP_189700727.1">
    <property type="nucleotide sequence ID" value="NZ_BMTA01000020.1"/>
</dbReference>
<dbReference type="SUPFAM" id="SSF54593">
    <property type="entry name" value="Glyoxalase/Bleomycin resistance protein/Dihydroxybiphenyl dioxygenase"/>
    <property type="match status" value="1"/>
</dbReference>
<evidence type="ECO:0000313" key="2">
    <source>
        <dbReference type="EMBL" id="QOV44977.1"/>
    </source>
</evidence>